<dbReference type="Proteomes" id="UP000663722">
    <property type="component" value="Chromosome"/>
</dbReference>
<accession>A0A975BUH3</accession>
<dbReference type="RefSeq" id="WP_207679524.1">
    <property type="nucleotide sequence ID" value="NZ_CP061800.1"/>
</dbReference>
<dbReference type="EMBL" id="CP061800">
    <property type="protein sequence ID" value="QTA91969.1"/>
    <property type="molecule type" value="Genomic_DNA"/>
</dbReference>
<dbReference type="KEGG" id="dmm:dnm_080420"/>
<sequence>MFENRIELLEKIDDDENWEEVLDNNYLNYLEYQELYHDRDFGNATDVFKKLLPEYFNVIHLINRKHVKEGYLPDFDEAHYDIGIFLVGYSIMPIILSLAEIRPGHVIFVVTEDTEDLVDEIMEGIEVIDAEYYEKIKADIRLERLEELSDPARIFKTINALILENEGRKIAIDITGGKKTMVAGSFMASAHSQTCDIFYVDFEEYDLQRREPCYGTEFLAKLPNPSEIFSIVDWERIKSLFDRYQFGRVKNELSRIEKNIRKHEAYFDEETKEGIKKITTYACGYECWDDYRYKEALDHLPDEPALKVLGKIEEYYGDKLRFHKKTANSFPEANEEAIRETKSKICSNNEWLSFYLLDRLKNARRRKSQSQLQGTFLRFITLTEFVLILWAEKENVFPLNTHDSQTQSSASHIGFTNVLNWLENNGSVIAEDVNVKELKKLKNIRNNHVLIHSIKVVDDMNDLKRAEEYAEKIIQNLLKMKGVNEDKIKAVRQALEFKKFNELVS</sequence>
<reference evidence="1" key="1">
    <citation type="journal article" date="2021" name="Microb. Physiol.">
        <title>Proteogenomic Insights into the Physiology of Marine, Sulfate-Reducing, Filamentous Desulfonema limicola and Desulfonema magnum.</title>
        <authorList>
            <person name="Schnaars V."/>
            <person name="Wohlbrand L."/>
            <person name="Scheve S."/>
            <person name="Hinrichs C."/>
            <person name="Reinhardt R."/>
            <person name="Rabus R."/>
        </authorList>
    </citation>
    <scope>NUCLEOTIDE SEQUENCE</scope>
    <source>
        <strain evidence="1">4be13</strain>
    </source>
</reference>
<organism evidence="1 2">
    <name type="scientific">Desulfonema magnum</name>
    <dbReference type="NCBI Taxonomy" id="45655"/>
    <lineage>
        <taxon>Bacteria</taxon>
        <taxon>Pseudomonadati</taxon>
        <taxon>Thermodesulfobacteriota</taxon>
        <taxon>Desulfobacteria</taxon>
        <taxon>Desulfobacterales</taxon>
        <taxon>Desulfococcaceae</taxon>
        <taxon>Desulfonema</taxon>
    </lineage>
</organism>
<proteinExistence type="predicted"/>
<protein>
    <submittedName>
        <fullName evidence="1">CRISPR-associated protein</fullName>
    </submittedName>
</protein>
<dbReference type="Gene3D" id="3.40.50.10770">
    <property type="entry name" value="Hypothetical protein VC1899 like domain (Restriction endonuclease-like)"/>
    <property type="match status" value="1"/>
</dbReference>
<evidence type="ECO:0000313" key="1">
    <source>
        <dbReference type="EMBL" id="QTA91969.1"/>
    </source>
</evidence>
<dbReference type="SUPFAM" id="SSF52980">
    <property type="entry name" value="Restriction endonuclease-like"/>
    <property type="match status" value="1"/>
</dbReference>
<name>A0A975BUH3_9BACT</name>
<dbReference type="AlphaFoldDB" id="A0A975BUH3"/>
<keyword evidence="2" id="KW-1185">Reference proteome</keyword>
<gene>
    <name evidence="1" type="ORF">dnm_080420</name>
</gene>
<dbReference type="InterPro" id="IPR011335">
    <property type="entry name" value="Restrct_endonuc-II-like"/>
</dbReference>
<evidence type="ECO:0000313" key="2">
    <source>
        <dbReference type="Proteomes" id="UP000663722"/>
    </source>
</evidence>